<organism evidence="2 3">
    <name type="scientific">Lithospermum erythrorhizon</name>
    <name type="common">Purple gromwell</name>
    <name type="synonym">Lithospermum officinale var. erythrorhizon</name>
    <dbReference type="NCBI Taxonomy" id="34254"/>
    <lineage>
        <taxon>Eukaryota</taxon>
        <taxon>Viridiplantae</taxon>
        <taxon>Streptophyta</taxon>
        <taxon>Embryophyta</taxon>
        <taxon>Tracheophyta</taxon>
        <taxon>Spermatophyta</taxon>
        <taxon>Magnoliopsida</taxon>
        <taxon>eudicotyledons</taxon>
        <taxon>Gunneridae</taxon>
        <taxon>Pentapetalae</taxon>
        <taxon>asterids</taxon>
        <taxon>lamiids</taxon>
        <taxon>Boraginales</taxon>
        <taxon>Boraginaceae</taxon>
        <taxon>Boraginoideae</taxon>
        <taxon>Lithospermeae</taxon>
        <taxon>Lithospermum</taxon>
    </lineage>
</organism>
<reference evidence="2 3" key="1">
    <citation type="submission" date="2024-01" db="EMBL/GenBank/DDBJ databases">
        <title>The complete chloroplast genome sequence of Lithospermum erythrorhizon: insights into the phylogenetic relationship among Boraginaceae species and the maternal lineages of purple gromwells.</title>
        <authorList>
            <person name="Okada T."/>
            <person name="Watanabe K."/>
        </authorList>
    </citation>
    <scope>NUCLEOTIDE SEQUENCE [LARGE SCALE GENOMIC DNA]</scope>
</reference>
<evidence type="ECO:0000313" key="2">
    <source>
        <dbReference type="EMBL" id="GAA0140792.1"/>
    </source>
</evidence>
<gene>
    <name evidence="2" type="ORF">LIER_35284</name>
</gene>
<accession>A0AAV3NPH1</accession>
<evidence type="ECO:0000256" key="1">
    <source>
        <dbReference type="SAM" id="Phobius"/>
    </source>
</evidence>
<sequence>METTLSKKFFVDIIVSIKQKIKLLQGRRDNVILTCPHCSSSINGQEAITSIPPGDTEWWLKLLAICFSALQSANQCLQYQKTTNQNLPAMYYSFCFALMLAFVSFVLSKFVASSGSKLHYILTNIGLLFASISLFSTINMLFPFSVIFPGWAVFSITILIIVLCYCLPLDGSTQPSSSSADILPV</sequence>
<dbReference type="PANTHER" id="PTHR34741">
    <property type="entry name" value="IMAP FAMILY MEMBER 1, PUTATIVE-RELATED"/>
    <property type="match status" value="1"/>
</dbReference>
<feature type="transmembrane region" description="Helical" evidence="1">
    <location>
        <begin position="120"/>
        <end position="142"/>
    </location>
</feature>
<feature type="transmembrane region" description="Helical" evidence="1">
    <location>
        <begin position="89"/>
        <end position="108"/>
    </location>
</feature>
<feature type="transmembrane region" description="Helical" evidence="1">
    <location>
        <begin position="148"/>
        <end position="167"/>
    </location>
</feature>
<keyword evidence="1" id="KW-0812">Transmembrane</keyword>
<keyword evidence="1" id="KW-0472">Membrane</keyword>
<evidence type="ECO:0000313" key="3">
    <source>
        <dbReference type="Proteomes" id="UP001454036"/>
    </source>
</evidence>
<keyword evidence="1" id="KW-1133">Transmembrane helix</keyword>
<keyword evidence="3" id="KW-1185">Reference proteome</keyword>
<dbReference type="EMBL" id="BAABME010015363">
    <property type="protein sequence ID" value="GAA0140792.1"/>
    <property type="molecule type" value="Genomic_DNA"/>
</dbReference>
<name>A0AAV3NPH1_LITER</name>
<dbReference type="AlphaFoldDB" id="A0AAV3NPH1"/>
<protein>
    <submittedName>
        <fullName evidence="2">Uncharacterized protein</fullName>
    </submittedName>
</protein>
<comment type="caution">
    <text evidence="2">The sequence shown here is derived from an EMBL/GenBank/DDBJ whole genome shotgun (WGS) entry which is preliminary data.</text>
</comment>
<proteinExistence type="predicted"/>
<dbReference type="PANTHER" id="PTHR34741:SF1">
    <property type="entry name" value="PGG DOMAIN-CONTAINING PROTEIN"/>
    <property type="match status" value="1"/>
</dbReference>
<dbReference type="Proteomes" id="UP001454036">
    <property type="component" value="Unassembled WGS sequence"/>
</dbReference>